<dbReference type="AlphaFoldDB" id="A0A1T4YK44"/>
<dbReference type="Gene3D" id="2.40.128.110">
    <property type="entry name" value="Lipid/polyisoprenoid-binding, YceI-like"/>
    <property type="match status" value="1"/>
</dbReference>
<reference evidence="6" key="3">
    <citation type="submission" date="2017-02" db="EMBL/GenBank/DDBJ databases">
        <authorList>
            <person name="Varghese N."/>
            <person name="Submissions S."/>
        </authorList>
    </citation>
    <scope>NUCLEOTIDE SEQUENCE [LARGE SCALE GENOMIC DNA]</scope>
    <source>
        <strain evidence="6">VKM Ac-2052</strain>
    </source>
</reference>
<dbReference type="EMBL" id="FUYG01000010">
    <property type="protein sequence ID" value="SKB01631.1"/>
    <property type="molecule type" value="Genomic_DNA"/>
</dbReference>
<dbReference type="SUPFAM" id="SSF101874">
    <property type="entry name" value="YceI-like"/>
    <property type="match status" value="1"/>
</dbReference>
<dbReference type="Pfam" id="PF04264">
    <property type="entry name" value="YceI"/>
    <property type="match status" value="1"/>
</dbReference>
<evidence type="ECO:0000313" key="4">
    <source>
        <dbReference type="EMBL" id="SKB01631.1"/>
    </source>
</evidence>
<dbReference type="Proteomes" id="UP000189735">
    <property type="component" value="Unassembled WGS sequence"/>
</dbReference>
<evidence type="ECO:0000313" key="3">
    <source>
        <dbReference type="EMBL" id="KJC63417.1"/>
    </source>
</evidence>
<dbReference type="EMBL" id="JYFC01000007">
    <property type="protein sequence ID" value="KJC63417.1"/>
    <property type="molecule type" value="Genomic_DNA"/>
</dbReference>
<evidence type="ECO:0000313" key="6">
    <source>
        <dbReference type="Proteomes" id="UP000189735"/>
    </source>
</evidence>
<feature type="domain" description="Lipid/polyisoprenoid-binding YceI-like" evidence="2">
    <location>
        <begin position="14"/>
        <end position="181"/>
    </location>
</feature>
<dbReference type="Proteomes" id="UP000032503">
    <property type="component" value="Unassembled WGS sequence"/>
</dbReference>
<comment type="similarity">
    <text evidence="1">Belongs to the UPF0312 family.</text>
</comment>
<dbReference type="SMART" id="SM00867">
    <property type="entry name" value="YceI"/>
    <property type="match status" value="1"/>
</dbReference>
<evidence type="ECO:0000259" key="2">
    <source>
        <dbReference type="SMART" id="SM00867"/>
    </source>
</evidence>
<dbReference type="InterPro" id="IPR036761">
    <property type="entry name" value="TTHA0802/YceI-like_sf"/>
</dbReference>
<dbReference type="InterPro" id="IPR007372">
    <property type="entry name" value="Lipid/polyisoprenoid-bd_YceI"/>
</dbReference>
<organism evidence="4 6">
    <name type="scientific">Agreia bicolorata</name>
    <dbReference type="NCBI Taxonomy" id="110935"/>
    <lineage>
        <taxon>Bacteria</taxon>
        <taxon>Bacillati</taxon>
        <taxon>Actinomycetota</taxon>
        <taxon>Actinomycetes</taxon>
        <taxon>Micrococcales</taxon>
        <taxon>Microbacteriaceae</taxon>
        <taxon>Agreia</taxon>
    </lineage>
</organism>
<protein>
    <submittedName>
        <fullName evidence="3 4">Polyisoprenoid-binding protein</fullName>
    </submittedName>
</protein>
<reference evidence="3" key="2">
    <citation type="submission" date="2015-02" db="EMBL/GenBank/DDBJ databases">
        <authorList>
            <person name="Vasilyev I.Y."/>
            <person name="Siniagina M.N."/>
            <person name="Malanin S.Y."/>
            <person name="Boulygina E.A."/>
            <person name="Grygoryeva T.V."/>
            <person name="Yarullina D.R."/>
            <person name="Ilinskaya O.N."/>
        </authorList>
    </citation>
    <scope>NUCLEOTIDE SEQUENCE</scope>
    <source>
        <strain evidence="3">VKM Ac-1804</strain>
    </source>
</reference>
<evidence type="ECO:0000313" key="5">
    <source>
        <dbReference type="Proteomes" id="UP000032503"/>
    </source>
</evidence>
<dbReference type="PANTHER" id="PTHR34406">
    <property type="entry name" value="PROTEIN YCEI"/>
    <property type="match status" value="1"/>
</dbReference>
<gene>
    <name evidence="4" type="ORF">SAMN06295879_3295</name>
    <name evidence="3" type="ORF">TZ00_15235</name>
</gene>
<proteinExistence type="inferred from homology"/>
<keyword evidence="5" id="KW-1185">Reference proteome</keyword>
<accession>A0A1T4YK44</accession>
<name>A0A1T4YK44_9MICO</name>
<dbReference type="PANTHER" id="PTHR34406:SF1">
    <property type="entry name" value="PROTEIN YCEI"/>
    <property type="match status" value="1"/>
</dbReference>
<reference evidence="4" key="4">
    <citation type="submission" date="2017-02" db="EMBL/GenBank/DDBJ databases">
        <authorList>
            <person name="Peterson S.W."/>
        </authorList>
    </citation>
    <scope>NUCLEOTIDE SEQUENCE [LARGE SCALE GENOMIC DNA]</scope>
    <source>
        <strain evidence="4">VKM Ac-2052</strain>
    </source>
</reference>
<sequence>MTDTITIPGYKAGTWTIDPSHSEVSFSVRHLLISKVKGKFEKFDATFVTAENPLDSTVTAKVEVASINTNDENRDGHLRTNDFFDAPSHPELTFVSTGIRYEGGDFLVDGDLTIKGVTKPVTFDLEFGGFQDDLYGNYKAGLTATTKINRNDFGVSWNAPLEAGGVLVGDEVTITIDLQASLQK</sequence>
<dbReference type="RefSeq" id="WP_044442972.1">
    <property type="nucleotide sequence ID" value="NZ_FUYG01000010.1"/>
</dbReference>
<reference evidence="3 5" key="1">
    <citation type="journal article" date="2001" name="Int. J. Syst. Evol. Microbiol.">
        <title>Agreia bicolorata gen. nov., sp. nov., to accommodate actinobacteria isolated from narrow reed grass infected by the nematode Heteroanguina graminophila.</title>
        <authorList>
            <person name="Evtushenko L.I."/>
            <person name="Dorofeeva L.V."/>
            <person name="Dobrovolskaya T.G."/>
            <person name="Streshinskaya G.M."/>
            <person name="Subbotin S.A."/>
            <person name="Tiedje J.M."/>
        </authorList>
    </citation>
    <scope>NUCLEOTIDE SEQUENCE [LARGE SCALE GENOMIC DNA]</scope>
    <source>
        <strain evidence="3 5">VKM Ac-1804</strain>
    </source>
</reference>
<evidence type="ECO:0000256" key="1">
    <source>
        <dbReference type="ARBA" id="ARBA00008812"/>
    </source>
</evidence>